<keyword evidence="2" id="KW-1185">Reference proteome</keyword>
<name>A0ACC2UCQ9_9FUNG</name>
<evidence type="ECO:0000313" key="1">
    <source>
        <dbReference type="EMBL" id="KAJ9084510.1"/>
    </source>
</evidence>
<evidence type="ECO:0000313" key="2">
    <source>
        <dbReference type="Proteomes" id="UP001165960"/>
    </source>
</evidence>
<protein>
    <submittedName>
        <fullName evidence="1">Uncharacterized protein</fullName>
    </submittedName>
</protein>
<dbReference type="EMBL" id="QTSX02000835">
    <property type="protein sequence ID" value="KAJ9084510.1"/>
    <property type="molecule type" value="Genomic_DNA"/>
</dbReference>
<proteinExistence type="predicted"/>
<comment type="caution">
    <text evidence="1">The sequence shown here is derived from an EMBL/GenBank/DDBJ whole genome shotgun (WGS) entry which is preliminary data.</text>
</comment>
<gene>
    <name evidence="1" type="ORF">DSO57_1023719</name>
</gene>
<reference evidence="1" key="1">
    <citation type="submission" date="2022-04" db="EMBL/GenBank/DDBJ databases">
        <title>Genome of the entomopathogenic fungus Entomophthora muscae.</title>
        <authorList>
            <person name="Elya C."/>
            <person name="Lovett B.R."/>
            <person name="Lee E."/>
            <person name="Macias A.M."/>
            <person name="Hajek A.E."/>
            <person name="De Bivort B.L."/>
            <person name="Kasson M.T."/>
            <person name="De Fine Licht H.H."/>
            <person name="Stajich J.E."/>
        </authorList>
    </citation>
    <scope>NUCLEOTIDE SEQUENCE</scope>
    <source>
        <strain evidence="1">Berkeley</strain>
    </source>
</reference>
<organism evidence="1 2">
    <name type="scientific">Entomophthora muscae</name>
    <dbReference type="NCBI Taxonomy" id="34485"/>
    <lineage>
        <taxon>Eukaryota</taxon>
        <taxon>Fungi</taxon>
        <taxon>Fungi incertae sedis</taxon>
        <taxon>Zoopagomycota</taxon>
        <taxon>Entomophthoromycotina</taxon>
        <taxon>Entomophthoromycetes</taxon>
        <taxon>Entomophthorales</taxon>
        <taxon>Entomophthoraceae</taxon>
        <taxon>Entomophthora</taxon>
    </lineage>
</organism>
<accession>A0ACC2UCQ9</accession>
<sequence>MNLIKMPFQLGVDNQGESSQEEEQLEKFGGDLEKKGDNKTQQKFQISNVETGESGNNVSRSLKGIVNNKANNNNLNANFKRKTRACPLGQGMTRTPAYVFAALQFHIADLQLLLGFAALLSPGFLQLLLFLDVSLPADLHKTEKNKPI</sequence>
<dbReference type="Proteomes" id="UP001165960">
    <property type="component" value="Unassembled WGS sequence"/>
</dbReference>